<dbReference type="SUPFAM" id="SSF49785">
    <property type="entry name" value="Galactose-binding domain-like"/>
    <property type="match status" value="1"/>
</dbReference>
<dbReference type="EMBL" id="QPID01000010">
    <property type="protein sequence ID" value="RCU45497.1"/>
    <property type="molecule type" value="Genomic_DNA"/>
</dbReference>
<organism evidence="2 3">
    <name type="scientific">Corallincola holothuriorum</name>
    <dbReference type="NCBI Taxonomy" id="2282215"/>
    <lineage>
        <taxon>Bacteria</taxon>
        <taxon>Pseudomonadati</taxon>
        <taxon>Pseudomonadota</taxon>
        <taxon>Gammaproteobacteria</taxon>
        <taxon>Alteromonadales</taxon>
        <taxon>Psychromonadaceae</taxon>
        <taxon>Corallincola</taxon>
    </lineage>
</organism>
<dbReference type="OrthoDB" id="5761316at2"/>
<evidence type="ECO:0000313" key="2">
    <source>
        <dbReference type="EMBL" id="RCU45497.1"/>
    </source>
</evidence>
<keyword evidence="3" id="KW-1185">Reference proteome</keyword>
<keyword evidence="1" id="KW-0732">Signal</keyword>
<sequence length="207" mass="22787">MLKTSFVVSFLALLWAPLASANLIVNGSFDQFEQTPTRSWSVYQSLIGWQTTAGSGIEVGKYHLYTNSNPEDDNPWVVELDSYNNSAMQQTVQVEQASLFELSFSYAARTNRPNDNIINVGLLPLSPDLASFNETKRSQQGWQTVSYKIWLQQGAYDLELSAGGISNSLGGLIDNVRLIDVDAPATPLLASLALFGLLLPQLRRRGA</sequence>
<evidence type="ECO:0000256" key="1">
    <source>
        <dbReference type="SAM" id="SignalP"/>
    </source>
</evidence>
<dbReference type="Proteomes" id="UP000252558">
    <property type="component" value="Unassembled WGS sequence"/>
</dbReference>
<proteinExistence type="predicted"/>
<dbReference type="InterPro" id="IPR008979">
    <property type="entry name" value="Galactose-bd-like_sf"/>
</dbReference>
<feature type="signal peptide" evidence="1">
    <location>
        <begin position="1"/>
        <end position="21"/>
    </location>
</feature>
<reference evidence="2 3" key="1">
    <citation type="submission" date="2018-07" db="EMBL/GenBank/DDBJ databases">
        <title>Corallincola holothuriorum sp. nov., a new facultative anaerobe isolated from sea cucumber Apostichopus japonicus.</title>
        <authorList>
            <person name="Xia H."/>
        </authorList>
    </citation>
    <scope>NUCLEOTIDE SEQUENCE [LARGE SCALE GENOMIC DNA]</scope>
    <source>
        <strain evidence="2 3">C4</strain>
    </source>
</reference>
<feature type="chain" id="PRO_5017018837" evidence="1">
    <location>
        <begin position="22"/>
        <end position="207"/>
    </location>
</feature>
<accession>A0A368N4L4</accession>
<dbReference type="Gene3D" id="2.60.120.260">
    <property type="entry name" value="Galactose-binding domain-like"/>
    <property type="match status" value="1"/>
</dbReference>
<comment type="caution">
    <text evidence="2">The sequence shown here is derived from an EMBL/GenBank/DDBJ whole genome shotgun (WGS) entry which is preliminary data.</text>
</comment>
<protein>
    <submittedName>
        <fullName evidence="2">DUF642 domain-containing protein</fullName>
    </submittedName>
</protein>
<dbReference type="AlphaFoldDB" id="A0A368N4L4"/>
<dbReference type="RefSeq" id="WP_114339353.1">
    <property type="nucleotide sequence ID" value="NZ_QPID01000010.1"/>
</dbReference>
<gene>
    <name evidence="2" type="ORF">DU002_15705</name>
</gene>
<evidence type="ECO:0000313" key="3">
    <source>
        <dbReference type="Proteomes" id="UP000252558"/>
    </source>
</evidence>
<name>A0A368N4L4_9GAMM</name>